<protein>
    <recommendedName>
        <fullName evidence="5">BZIP domain-containing protein</fullName>
    </recommendedName>
</protein>
<keyword evidence="7" id="KW-1185">Reference proteome</keyword>
<evidence type="ECO:0000256" key="3">
    <source>
        <dbReference type="SAM" id="Coils"/>
    </source>
</evidence>
<reference evidence="6 7" key="1">
    <citation type="submission" date="2024-07" db="EMBL/GenBank/DDBJ databases">
        <title>Draft sequence of the Neodothiora populina.</title>
        <authorList>
            <person name="Drown D.D."/>
            <person name="Schuette U.S."/>
            <person name="Buechlein A.B."/>
            <person name="Rusch D.R."/>
            <person name="Winton L.W."/>
            <person name="Adams G.A."/>
        </authorList>
    </citation>
    <scope>NUCLEOTIDE SEQUENCE [LARGE SCALE GENOMIC DNA]</scope>
    <source>
        <strain evidence="6 7">CPC 39397</strain>
    </source>
</reference>
<dbReference type="CDD" id="cd14688">
    <property type="entry name" value="bZIP_YAP"/>
    <property type="match status" value="1"/>
</dbReference>
<feature type="compositionally biased region" description="Polar residues" evidence="4">
    <location>
        <begin position="8"/>
        <end position="31"/>
    </location>
</feature>
<dbReference type="Gene3D" id="1.20.5.170">
    <property type="match status" value="1"/>
</dbReference>
<dbReference type="InterPro" id="IPR004827">
    <property type="entry name" value="bZIP"/>
</dbReference>
<dbReference type="PANTHER" id="PTHR40621">
    <property type="entry name" value="TRANSCRIPTION FACTOR KAPC-RELATED"/>
    <property type="match status" value="1"/>
</dbReference>
<evidence type="ECO:0000256" key="4">
    <source>
        <dbReference type="SAM" id="MobiDB-lite"/>
    </source>
</evidence>
<evidence type="ECO:0000259" key="5">
    <source>
        <dbReference type="PROSITE" id="PS00036"/>
    </source>
</evidence>
<keyword evidence="3" id="KW-0175">Coiled coil</keyword>
<dbReference type="InterPro" id="IPR050936">
    <property type="entry name" value="AP-1-like"/>
</dbReference>
<feature type="domain" description="BZIP" evidence="5">
    <location>
        <begin position="95"/>
        <end position="110"/>
    </location>
</feature>
<comment type="caution">
    <text evidence="6">The sequence shown here is derived from an EMBL/GenBank/DDBJ whole genome shotgun (WGS) entry which is preliminary data.</text>
</comment>
<proteinExistence type="predicted"/>
<dbReference type="RefSeq" id="XP_069200223.1">
    <property type="nucleotide sequence ID" value="XM_069348556.1"/>
</dbReference>
<evidence type="ECO:0000256" key="1">
    <source>
        <dbReference type="ARBA" id="ARBA00004123"/>
    </source>
</evidence>
<accession>A0ABR3PCR3</accession>
<feature type="coiled-coil region" evidence="3">
    <location>
        <begin position="140"/>
        <end position="167"/>
    </location>
</feature>
<dbReference type="PANTHER" id="PTHR40621:SF7">
    <property type="entry name" value="BZIP DOMAIN-CONTAINING PROTEIN"/>
    <property type="match status" value="1"/>
</dbReference>
<keyword evidence="2" id="KW-0539">Nucleus</keyword>
<organism evidence="6 7">
    <name type="scientific">Neodothiora populina</name>
    <dbReference type="NCBI Taxonomy" id="2781224"/>
    <lineage>
        <taxon>Eukaryota</taxon>
        <taxon>Fungi</taxon>
        <taxon>Dikarya</taxon>
        <taxon>Ascomycota</taxon>
        <taxon>Pezizomycotina</taxon>
        <taxon>Dothideomycetes</taxon>
        <taxon>Dothideomycetidae</taxon>
        <taxon>Dothideales</taxon>
        <taxon>Dothioraceae</taxon>
        <taxon>Neodothiora</taxon>
    </lineage>
</organism>
<feature type="compositionally biased region" description="Basic and acidic residues" evidence="4">
    <location>
        <begin position="87"/>
        <end position="97"/>
    </location>
</feature>
<sequence>MTAVPLNRNDSFASQSQYSTGQWRSYDNQGGDTAFSGRMNGCAQDQPPTPDAVGEIPLAKVAIPRKHNGPISKPVALPARPKPGRKPMAEDTDDKRKQQNRHAQRAFRDRRALKVQMIERELETERASRDAERLKWRADLEAKEALIRDQAAEVAALKQALQKMQSSVAAAPEQPYPAVPTPPEDDYDHDNMETDFTAMFAKPKAQPQFQPQPARPTQPTIFSSLADDDQVMAESPIGSADHCGFCTRPDNCVCMGGQDDTPTLPPISEQRVTAPLSLNQSSDRNNSSSTPTFLEAPTRATGPGSCDMCLADPEKARQCREMAQITHFADTKSSSSSSLGQSNSQHIDSRMSCSDFLTTAREKNVQLGPDVYGRVHHVYPYARRGTETSHSPAMEIDAHDAAHALAEMSRGVGSKNAPPSSMTLRN</sequence>
<evidence type="ECO:0000313" key="7">
    <source>
        <dbReference type="Proteomes" id="UP001562354"/>
    </source>
</evidence>
<evidence type="ECO:0000313" key="6">
    <source>
        <dbReference type="EMBL" id="KAL1303948.1"/>
    </source>
</evidence>
<dbReference type="EMBL" id="JBFMKM010000009">
    <property type="protein sequence ID" value="KAL1303948.1"/>
    <property type="molecule type" value="Genomic_DNA"/>
</dbReference>
<gene>
    <name evidence="6" type="ORF">AAFC00_000398</name>
</gene>
<feature type="region of interest" description="Disordered" evidence="4">
    <location>
        <begin position="276"/>
        <end position="305"/>
    </location>
</feature>
<evidence type="ECO:0000256" key="2">
    <source>
        <dbReference type="ARBA" id="ARBA00023242"/>
    </source>
</evidence>
<feature type="region of interest" description="Disordered" evidence="4">
    <location>
        <begin position="1"/>
        <end position="109"/>
    </location>
</feature>
<feature type="compositionally biased region" description="Polar residues" evidence="4">
    <location>
        <begin position="276"/>
        <end position="292"/>
    </location>
</feature>
<dbReference type="GeneID" id="95974101"/>
<comment type="subcellular location">
    <subcellularLocation>
        <location evidence="1">Nucleus</location>
    </subcellularLocation>
</comment>
<dbReference type="Proteomes" id="UP001562354">
    <property type="component" value="Unassembled WGS sequence"/>
</dbReference>
<name>A0ABR3PCR3_9PEZI</name>
<dbReference type="PROSITE" id="PS00036">
    <property type="entry name" value="BZIP_BASIC"/>
    <property type="match status" value="1"/>
</dbReference>